<dbReference type="RefSeq" id="XP_008713800.1">
    <property type="nucleotide sequence ID" value="XM_008715578.1"/>
</dbReference>
<feature type="region of interest" description="Disordered" evidence="1">
    <location>
        <begin position="50"/>
        <end position="72"/>
    </location>
</feature>
<dbReference type="AlphaFoldDB" id="W2S7Z6"/>
<evidence type="ECO:0000313" key="3">
    <source>
        <dbReference type="Proteomes" id="UP000030752"/>
    </source>
</evidence>
<dbReference type="EMBL" id="KB822716">
    <property type="protein sequence ID" value="ETN44044.1"/>
    <property type="molecule type" value="Genomic_DNA"/>
</dbReference>
<proteinExistence type="predicted"/>
<sequence>MQALSQTHLTRLSYLKPVSKATFPDFFLDCPDPGEGWTSEVATYSCLKSMSPVSSDGQTASTGAQVESWIHS</sequence>
<organism evidence="2 3">
    <name type="scientific">Cyphellophora europaea (strain CBS 101466)</name>
    <name type="common">Phialophora europaea</name>
    <dbReference type="NCBI Taxonomy" id="1220924"/>
    <lineage>
        <taxon>Eukaryota</taxon>
        <taxon>Fungi</taxon>
        <taxon>Dikarya</taxon>
        <taxon>Ascomycota</taxon>
        <taxon>Pezizomycotina</taxon>
        <taxon>Eurotiomycetes</taxon>
        <taxon>Chaetothyriomycetidae</taxon>
        <taxon>Chaetothyriales</taxon>
        <taxon>Cyphellophoraceae</taxon>
        <taxon>Cyphellophora</taxon>
    </lineage>
</organism>
<evidence type="ECO:0000256" key="1">
    <source>
        <dbReference type="SAM" id="MobiDB-lite"/>
    </source>
</evidence>
<name>W2S7Z6_CYPE1</name>
<dbReference type="InParanoid" id="W2S7Z6"/>
<dbReference type="HOGENOM" id="CLU_2722173_0_0_1"/>
<dbReference type="VEuPathDB" id="FungiDB:HMPREF1541_10909"/>
<dbReference type="Proteomes" id="UP000030752">
    <property type="component" value="Unassembled WGS sequence"/>
</dbReference>
<protein>
    <submittedName>
        <fullName evidence="2">Uncharacterized protein</fullName>
    </submittedName>
</protein>
<dbReference type="GeneID" id="19978248"/>
<evidence type="ECO:0000313" key="2">
    <source>
        <dbReference type="EMBL" id="ETN44044.1"/>
    </source>
</evidence>
<keyword evidence="3" id="KW-1185">Reference proteome</keyword>
<accession>W2S7Z6</accession>
<reference evidence="2 3" key="1">
    <citation type="submission" date="2013-03" db="EMBL/GenBank/DDBJ databases">
        <title>The Genome Sequence of Phialophora europaea CBS 101466.</title>
        <authorList>
            <consortium name="The Broad Institute Genomics Platform"/>
            <person name="Cuomo C."/>
            <person name="de Hoog S."/>
            <person name="Gorbushina A."/>
            <person name="Walker B."/>
            <person name="Young S.K."/>
            <person name="Zeng Q."/>
            <person name="Gargeya S."/>
            <person name="Fitzgerald M."/>
            <person name="Haas B."/>
            <person name="Abouelleil A."/>
            <person name="Allen A.W."/>
            <person name="Alvarado L."/>
            <person name="Arachchi H.M."/>
            <person name="Berlin A.M."/>
            <person name="Chapman S.B."/>
            <person name="Gainer-Dewar J."/>
            <person name="Goldberg J."/>
            <person name="Griggs A."/>
            <person name="Gujja S."/>
            <person name="Hansen M."/>
            <person name="Howarth C."/>
            <person name="Imamovic A."/>
            <person name="Ireland A."/>
            <person name="Larimer J."/>
            <person name="McCowan C."/>
            <person name="Murphy C."/>
            <person name="Pearson M."/>
            <person name="Poon T.W."/>
            <person name="Priest M."/>
            <person name="Roberts A."/>
            <person name="Saif S."/>
            <person name="Shea T."/>
            <person name="Sisk P."/>
            <person name="Sykes S."/>
            <person name="Wortman J."/>
            <person name="Nusbaum C."/>
            <person name="Birren B."/>
        </authorList>
    </citation>
    <scope>NUCLEOTIDE SEQUENCE [LARGE SCALE GENOMIC DNA]</scope>
    <source>
        <strain evidence="2 3">CBS 101466</strain>
    </source>
</reference>
<gene>
    <name evidence="2" type="ORF">HMPREF1541_10909</name>
</gene>